<dbReference type="EMBL" id="AAWS01000015">
    <property type="protein sequence ID" value="EAY28585.1"/>
    <property type="molecule type" value="Genomic_DNA"/>
</dbReference>
<organism evidence="1 2">
    <name type="scientific">Microscilla marina ATCC 23134</name>
    <dbReference type="NCBI Taxonomy" id="313606"/>
    <lineage>
        <taxon>Bacteria</taxon>
        <taxon>Pseudomonadati</taxon>
        <taxon>Bacteroidota</taxon>
        <taxon>Cytophagia</taxon>
        <taxon>Cytophagales</taxon>
        <taxon>Microscillaceae</taxon>
        <taxon>Microscilla</taxon>
    </lineage>
</organism>
<gene>
    <name evidence="1" type="ORF">M23134_04432</name>
</gene>
<protein>
    <submittedName>
        <fullName evidence="1">Uncharacterized protein</fullName>
    </submittedName>
</protein>
<evidence type="ECO:0000313" key="1">
    <source>
        <dbReference type="EMBL" id="EAY28585.1"/>
    </source>
</evidence>
<evidence type="ECO:0000313" key="2">
    <source>
        <dbReference type="Proteomes" id="UP000004095"/>
    </source>
</evidence>
<accession>A1ZM52</accession>
<comment type="caution">
    <text evidence="1">The sequence shown here is derived from an EMBL/GenBank/DDBJ whole genome shotgun (WGS) entry which is preliminary data.</text>
</comment>
<proteinExistence type="predicted"/>
<reference evidence="1 2" key="1">
    <citation type="submission" date="2007-01" db="EMBL/GenBank/DDBJ databases">
        <authorList>
            <person name="Haygood M."/>
            <person name="Podell S."/>
            <person name="Anderson C."/>
            <person name="Hopkinson B."/>
            <person name="Roe K."/>
            <person name="Barbeau K."/>
            <person name="Gaasterland T."/>
            <person name="Ferriera S."/>
            <person name="Johnson J."/>
            <person name="Kravitz S."/>
            <person name="Beeson K."/>
            <person name="Sutton G."/>
            <person name="Rogers Y.-H."/>
            <person name="Friedman R."/>
            <person name="Frazier M."/>
            <person name="Venter J.C."/>
        </authorList>
    </citation>
    <scope>NUCLEOTIDE SEQUENCE [LARGE SCALE GENOMIC DNA]</scope>
    <source>
        <strain evidence="1 2">ATCC 23134</strain>
    </source>
</reference>
<name>A1ZM52_MICM2</name>
<dbReference type="Proteomes" id="UP000004095">
    <property type="component" value="Unassembled WGS sequence"/>
</dbReference>
<keyword evidence="2" id="KW-1185">Reference proteome</keyword>
<dbReference type="AlphaFoldDB" id="A1ZM52"/>
<sequence>MLAPVINATFFIFLFNFSKYLKSTLLETHISFGDYASILFLLISKHLRLQPLLIN</sequence>